<comment type="caution">
    <text evidence="2">The sequence shown here is derived from an EMBL/GenBank/DDBJ whole genome shotgun (WGS) entry which is preliminary data.</text>
</comment>
<gene>
    <name evidence="2" type="ORF">GMORB2_3305</name>
</gene>
<evidence type="ECO:0000256" key="1">
    <source>
        <dbReference type="SAM" id="MobiDB-lite"/>
    </source>
</evidence>
<dbReference type="AlphaFoldDB" id="A0A9P4YR54"/>
<organism evidence="2 3">
    <name type="scientific">Geosmithia morbida</name>
    <dbReference type="NCBI Taxonomy" id="1094350"/>
    <lineage>
        <taxon>Eukaryota</taxon>
        <taxon>Fungi</taxon>
        <taxon>Dikarya</taxon>
        <taxon>Ascomycota</taxon>
        <taxon>Pezizomycotina</taxon>
        <taxon>Sordariomycetes</taxon>
        <taxon>Hypocreomycetidae</taxon>
        <taxon>Hypocreales</taxon>
        <taxon>Bionectriaceae</taxon>
        <taxon>Geosmithia</taxon>
    </lineage>
</organism>
<evidence type="ECO:0000313" key="3">
    <source>
        <dbReference type="Proteomes" id="UP000749293"/>
    </source>
</evidence>
<feature type="compositionally biased region" description="Basic residues" evidence="1">
    <location>
        <begin position="58"/>
        <end position="70"/>
    </location>
</feature>
<dbReference type="GeneID" id="55969533"/>
<proteinExistence type="predicted"/>
<feature type="compositionally biased region" description="Polar residues" evidence="1">
    <location>
        <begin position="10"/>
        <end position="22"/>
    </location>
</feature>
<feature type="region of interest" description="Disordered" evidence="1">
    <location>
        <begin position="1"/>
        <end position="228"/>
    </location>
</feature>
<accession>A0A9P4YR54</accession>
<feature type="compositionally biased region" description="Polar residues" evidence="1">
    <location>
        <begin position="145"/>
        <end position="157"/>
    </location>
</feature>
<keyword evidence="3" id="KW-1185">Reference proteome</keyword>
<dbReference type="RefSeq" id="XP_035318830.1">
    <property type="nucleotide sequence ID" value="XM_035465281.1"/>
</dbReference>
<name>A0A9P4YR54_9HYPO</name>
<feature type="compositionally biased region" description="Basic and acidic residues" evidence="1">
    <location>
        <begin position="219"/>
        <end position="228"/>
    </location>
</feature>
<dbReference type="EMBL" id="JAANYQ010000018">
    <property type="protein sequence ID" value="KAF4120178.1"/>
    <property type="molecule type" value="Genomic_DNA"/>
</dbReference>
<dbReference type="Proteomes" id="UP000749293">
    <property type="component" value="Unassembled WGS sequence"/>
</dbReference>
<feature type="compositionally biased region" description="Polar residues" evidence="1">
    <location>
        <begin position="122"/>
        <end position="138"/>
    </location>
</feature>
<evidence type="ECO:0000313" key="2">
    <source>
        <dbReference type="EMBL" id="KAF4120178.1"/>
    </source>
</evidence>
<sequence length="228" mass="24314">MSQESHEGPASTNASENRSFHSGTGGFEHSTGHRVTAIDTNGDGHAKPEDTEQSSPKSKVKGWLRNRFSRGRPTGEEVDQYHHNQTTDKDKADGAAAAADDKSDRSSNKRRSLFWARGGSRGPSQSNASAASLDNGSTGDVAMSGRSSAPSVPGTSSRARRDSQGVSIASSVRDVESEEVGGGQDQERERFYDTVDMLPPPRPLGGPGSRMSVSPSPSRDSRFHEDID</sequence>
<feature type="compositionally biased region" description="Basic and acidic residues" evidence="1">
    <location>
        <begin position="73"/>
        <end position="107"/>
    </location>
</feature>
<reference evidence="2" key="1">
    <citation type="submission" date="2020-03" db="EMBL/GenBank/DDBJ databases">
        <title>Site-based positive gene gene selection in Geosmithia morbida across the United States reveals a broad range of putative effectors and factors for local host and environmental adapation.</title>
        <authorList>
            <person name="Onufrak A."/>
            <person name="Murdoch R.W."/>
            <person name="Gazis R."/>
            <person name="Huff M."/>
            <person name="Staton M."/>
            <person name="Klingeman W."/>
            <person name="Hadziabdic D."/>
        </authorList>
    </citation>
    <scope>NUCLEOTIDE SEQUENCE</scope>
    <source>
        <strain evidence="2">1262</strain>
    </source>
</reference>
<protein>
    <submittedName>
        <fullName evidence="2">Uncharacterized protein</fullName>
    </submittedName>
</protein>